<evidence type="ECO:0000259" key="2">
    <source>
        <dbReference type="PROSITE" id="PS51202"/>
    </source>
</evidence>
<accession>A0ABP5UUW4</accession>
<reference evidence="4" key="1">
    <citation type="journal article" date="2019" name="Int. J. Syst. Evol. Microbiol.">
        <title>The Global Catalogue of Microorganisms (GCM) 10K type strain sequencing project: providing services to taxonomists for standard genome sequencing and annotation.</title>
        <authorList>
            <consortium name="The Broad Institute Genomics Platform"/>
            <consortium name="The Broad Institute Genome Sequencing Center for Infectious Disease"/>
            <person name="Wu L."/>
            <person name="Ma J."/>
        </authorList>
    </citation>
    <scope>NUCLEOTIDE SEQUENCE [LARGE SCALE GENOMIC DNA]</scope>
    <source>
        <strain evidence="4">JCM 6921</strain>
    </source>
</reference>
<name>A0ABP5UUW4_9ACTN</name>
<keyword evidence="4" id="KW-1185">Reference proteome</keyword>
<evidence type="ECO:0000259" key="1">
    <source>
        <dbReference type="PROSITE" id="PS51201"/>
    </source>
</evidence>
<dbReference type="SUPFAM" id="SSF51735">
    <property type="entry name" value="NAD(P)-binding Rossmann-fold domains"/>
    <property type="match status" value="1"/>
</dbReference>
<comment type="caution">
    <text evidence="3">The sequence shown here is derived from an EMBL/GenBank/DDBJ whole genome shotgun (WGS) entry which is preliminary data.</text>
</comment>
<dbReference type="RefSeq" id="WP_344629475.1">
    <property type="nucleotide sequence ID" value="NZ_BAAATJ010000003.1"/>
</dbReference>
<protein>
    <submittedName>
        <fullName evidence="3">TrkA family potassium uptake protein</fullName>
    </submittedName>
</protein>
<dbReference type="Pfam" id="PF02080">
    <property type="entry name" value="TrkA_C"/>
    <property type="match status" value="1"/>
</dbReference>
<dbReference type="InterPro" id="IPR036721">
    <property type="entry name" value="RCK_C_sf"/>
</dbReference>
<dbReference type="EMBL" id="BAAATJ010000003">
    <property type="protein sequence ID" value="GAA2387793.1"/>
    <property type="molecule type" value="Genomic_DNA"/>
</dbReference>
<feature type="domain" description="RCK C-terminal" evidence="2">
    <location>
        <begin position="138"/>
        <end position="220"/>
    </location>
</feature>
<dbReference type="PANTHER" id="PTHR43833:SF7">
    <property type="entry name" value="KTR SYSTEM POTASSIUM UPTAKE PROTEIN C"/>
    <property type="match status" value="1"/>
</dbReference>
<dbReference type="InterPro" id="IPR003148">
    <property type="entry name" value="RCK_N"/>
</dbReference>
<dbReference type="Proteomes" id="UP001500058">
    <property type="component" value="Unassembled WGS sequence"/>
</dbReference>
<dbReference type="SUPFAM" id="SSF116726">
    <property type="entry name" value="TrkA C-terminal domain-like"/>
    <property type="match status" value="1"/>
</dbReference>
<dbReference type="InterPro" id="IPR050721">
    <property type="entry name" value="Trk_Ktr_HKT_K-transport"/>
</dbReference>
<organism evidence="3 4">
    <name type="scientific">Streptomyces glaucosporus</name>
    <dbReference type="NCBI Taxonomy" id="284044"/>
    <lineage>
        <taxon>Bacteria</taxon>
        <taxon>Bacillati</taxon>
        <taxon>Actinomycetota</taxon>
        <taxon>Actinomycetes</taxon>
        <taxon>Kitasatosporales</taxon>
        <taxon>Streptomycetaceae</taxon>
        <taxon>Streptomyces</taxon>
    </lineage>
</organism>
<dbReference type="Gene3D" id="3.30.70.1450">
    <property type="entry name" value="Regulator of K+ conductance, C-terminal domain"/>
    <property type="match status" value="1"/>
</dbReference>
<proteinExistence type="predicted"/>
<evidence type="ECO:0000313" key="4">
    <source>
        <dbReference type="Proteomes" id="UP001500058"/>
    </source>
</evidence>
<dbReference type="InterPro" id="IPR036291">
    <property type="entry name" value="NAD(P)-bd_dom_sf"/>
</dbReference>
<dbReference type="Gene3D" id="3.40.50.720">
    <property type="entry name" value="NAD(P)-binding Rossmann-like Domain"/>
    <property type="match status" value="1"/>
</dbReference>
<dbReference type="InterPro" id="IPR006037">
    <property type="entry name" value="RCK_C"/>
</dbReference>
<sequence length="220" mass="23240">MADRSNEPVVVIGLARFGSALALELTERGVDVLAIDSNPRTVQDLSGRLAHVVTADATDIEALRQLGVPDFSRAVVAIGTNMEASILTTSLLAELEVADIWAKAVSRRHGRILERIGARHVVYPEYDMGERVAHLVSGHMQDYVELDEAHAIAKVGPPGELVGVPLGEAGMPARYGVDVIAVKPAEGGFEPAGPGTVLAPGDAILVLGRISRVERFADAV</sequence>
<evidence type="ECO:0000313" key="3">
    <source>
        <dbReference type="EMBL" id="GAA2387793.1"/>
    </source>
</evidence>
<dbReference type="PANTHER" id="PTHR43833">
    <property type="entry name" value="POTASSIUM CHANNEL PROTEIN 2-RELATED-RELATED"/>
    <property type="match status" value="1"/>
</dbReference>
<feature type="domain" description="RCK N-terminal" evidence="1">
    <location>
        <begin position="6"/>
        <end position="122"/>
    </location>
</feature>
<gene>
    <name evidence="3" type="ORF">GCM10010420_08570</name>
</gene>
<dbReference type="PROSITE" id="PS51201">
    <property type="entry name" value="RCK_N"/>
    <property type="match status" value="1"/>
</dbReference>
<dbReference type="PROSITE" id="PS51202">
    <property type="entry name" value="RCK_C"/>
    <property type="match status" value="1"/>
</dbReference>
<dbReference type="Pfam" id="PF02254">
    <property type="entry name" value="TrkA_N"/>
    <property type="match status" value="1"/>
</dbReference>